<dbReference type="EMBL" id="KN776284">
    <property type="protein sequence ID" value="KIH44682.1"/>
    <property type="molecule type" value="Genomic_DNA"/>
</dbReference>
<keyword evidence="4 7" id="KW-1133">Transmembrane helix</keyword>
<gene>
    <name evidence="9" type="ORF">ANCDUO_25292</name>
</gene>
<keyword evidence="5 7" id="KW-0472">Membrane</keyword>
<dbReference type="InterPro" id="IPR000731">
    <property type="entry name" value="SSD"/>
</dbReference>
<keyword evidence="6" id="KW-0325">Glycoprotein</keyword>
<reference evidence="9 10" key="1">
    <citation type="submission" date="2013-12" db="EMBL/GenBank/DDBJ databases">
        <title>Draft genome of the parsitic nematode Ancylostoma duodenale.</title>
        <authorList>
            <person name="Mitreva M."/>
        </authorList>
    </citation>
    <scope>NUCLEOTIDE SEQUENCE [LARGE SCALE GENOMIC DNA]</scope>
    <source>
        <strain evidence="9 10">Zhejiang</strain>
    </source>
</reference>
<sequence length="121" mass="13359">MDNECRRILPQIIVAVCCATVPILVITTTLDVTSILGNRTNPLVLLMPFLVMGIGLDDSLVTLYSWLRQPLRHSPATKLGKVLEEVGPSITTTTLTNVITFLIGWLTPTEGRPKKFKRMVA</sequence>
<dbReference type="GO" id="GO:0030659">
    <property type="term" value="C:cytoplasmic vesicle membrane"/>
    <property type="evidence" value="ECO:0007669"/>
    <property type="project" value="TreeGrafter"/>
</dbReference>
<keyword evidence="3 7" id="KW-0812">Transmembrane</keyword>
<evidence type="ECO:0000256" key="4">
    <source>
        <dbReference type="ARBA" id="ARBA00022989"/>
    </source>
</evidence>
<name>A0A0C2C4S8_9BILA</name>
<dbReference type="GO" id="GO:0006897">
    <property type="term" value="P:endocytosis"/>
    <property type="evidence" value="ECO:0007669"/>
    <property type="project" value="TreeGrafter"/>
</dbReference>
<dbReference type="OrthoDB" id="6510177at2759"/>
<feature type="transmembrane region" description="Helical" evidence="7">
    <location>
        <begin position="12"/>
        <end position="36"/>
    </location>
</feature>
<dbReference type="GO" id="GO:0018996">
    <property type="term" value="P:molting cycle, collagen and cuticulin-based cuticle"/>
    <property type="evidence" value="ECO:0007669"/>
    <property type="project" value="TreeGrafter"/>
</dbReference>
<accession>A0A0C2C4S8</accession>
<dbReference type="PROSITE" id="PS50156">
    <property type="entry name" value="SSD"/>
    <property type="match status" value="1"/>
</dbReference>
<feature type="domain" description="SSD" evidence="8">
    <location>
        <begin position="1"/>
        <end position="121"/>
    </location>
</feature>
<evidence type="ECO:0000256" key="7">
    <source>
        <dbReference type="SAM" id="Phobius"/>
    </source>
</evidence>
<dbReference type="AlphaFoldDB" id="A0A0C2C4S8"/>
<dbReference type="PANTHER" id="PTHR10796:SF102">
    <property type="entry name" value="SSD DOMAIN-CONTAINING PROTEIN"/>
    <property type="match status" value="1"/>
</dbReference>
<dbReference type="InterPro" id="IPR003392">
    <property type="entry name" value="PTHD_SSD"/>
</dbReference>
<feature type="transmembrane region" description="Helical" evidence="7">
    <location>
        <begin position="43"/>
        <end position="66"/>
    </location>
</feature>
<dbReference type="GO" id="GO:0005886">
    <property type="term" value="C:plasma membrane"/>
    <property type="evidence" value="ECO:0007669"/>
    <property type="project" value="TreeGrafter"/>
</dbReference>
<evidence type="ECO:0000256" key="5">
    <source>
        <dbReference type="ARBA" id="ARBA00023136"/>
    </source>
</evidence>
<evidence type="ECO:0000256" key="2">
    <source>
        <dbReference type="ARBA" id="ARBA00005585"/>
    </source>
</evidence>
<dbReference type="PANTHER" id="PTHR10796">
    <property type="entry name" value="PATCHED-RELATED"/>
    <property type="match status" value="1"/>
</dbReference>
<evidence type="ECO:0000259" key="8">
    <source>
        <dbReference type="PROSITE" id="PS50156"/>
    </source>
</evidence>
<comment type="subcellular location">
    <subcellularLocation>
        <location evidence="1">Membrane</location>
        <topology evidence="1">Multi-pass membrane protein</topology>
    </subcellularLocation>
</comment>
<keyword evidence="10" id="KW-1185">Reference proteome</keyword>
<protein>
    <recommendedName>
        <fullName evidence="8">SSD domain-containing protein</fullName>
    </recommendedName>
</protein>
<dbReference type="Gene3D" id="1.20.1640.10">
    <property type="entry name" value="Multidrug efflux transporter AcrB transmembrane domain"/>
    <property type="match status" value="1"/>
</dbReference>
<comment type="similarity">
    <text evidence="2">Belongs to the patched family.</text>
</comment>
<dbReference type="Proteomes" id="UP000054047">
    <property type="component" value="Unassembled WGS sequence"/>
</dbReference>
<organism evidence="9 10">
    <name type="scientific">Ancylostoma duodenale</name>
    <dbReference type="NCBI Taxonomy" id="51022"/>
    <lineage>
        <taxon>Eukaryota</taxon>
        <taxon>Metazoa</taxon>
        <taxon>Ecdysozoa</taxon>
        <taxon>Nematoda</taxon>
        <taxon>Chromadorea</taxon>
        <taxon>Rhabditida</taxon>
        <taxon>Rhabditina</taxon>
        <taxon>Rhabditomorpha</taxon>
        <taxon>Strongyloidea</taxon>
        <taxon>Ancylostomatidae</taxon>
        <taxon>Ancylostomatinae</taxon>
        <taxon>Ancylostoma</taxon>
    </lineage>
</organism>
<evidence type="ECO:0000313" key="10">
    <source>
        <dbReference type="Proteomes" id="UP000054047"/>
    </source>
</evidence>
<dbReference type="Pfam" id="PF02460">
    <property type="entry name" value="Patched"/>
    <property type="match status" value="1"/>
</dbReference>
<evidence type="ECO:0000256" key="1">
    <source>
        <dbReference type="ARBA" id="ARBA00004141"/>
    </source>
</evidence>
<evidence type="ECO:0000256" key="3">
    <source>
        <dbReference type="ARBA" id="ARBA00022692"/>
    </source>
</evidence>
<proteinExistence type="inferred from homology"/>
<evidence type="ECO:0000313" key="9">
    <source>
        <dbReference type="EMBL" id="KIH44682.1"/>
    </source>
</evidence>
<evidence type="ECO:0000256" key="6">
    <source>
        <dbReference type="ARBA" id="ARBA00023180"/>
    </source>
</evidence>
<dbReference type="SUPFAM" id="SSF82866">
    <property type="entry name" value="Multidrug efflux transporter AcrB transmembrane domain"/>
    <property type="match status" value="1"/>
</dbReference>
<dbReference type="InterPro" id="IPR051697">
    <property type="entry name" value="Patched_domain-protein"/>
</dbReference>